<evidence type="ECO:0000313" key="1">
    <source>
        <dbReference type="EMBL" id="TKC41205.1"/>
    </source>
</evidence>
<evidence type="ECO:0000313" key="2">
    <source>
        <dbReference type="Proteomes" id="UP000308365"/>
    </source>
</evidence>
<dbReference type="InterPro" id="IPR024077">
    <property type="entry name" value="Neurolysin/TOP_dom2"/>
</dbReference>
<organism evidence="1 2">
    <name type="scientific">Monodon monoceros</name>
    <name type="common">Narwhal</name>
    <name type="synonym">Ceratodon monodon</name>
    <dbReference type="NCBI Taxonomy" id="40151"/>
    <lineage>
        <taxon>Eukaryota</taxon>
        <taxon>Metazoa</taxon>
        <taxon>Chordata</taxon>
        <taxon>Craniata</taxon>
        <taxon>Vertebrata</taxon>
        <taxon>Euteleostomi</taxon>
        <taxon>Mammalia</taxon>
        <taxon>Eutheria</taxon>
        <taxon>Laurasiatheria</taxon>
        <taxon>Artiodactyla</taxon>
        <taxon>Whippomorpha</taxon>
        <taxon>Cetacea</taxon>
        <taxon>Odontoceti</taxon>
        <taxon>Monodontidae</taxon>
        <taxon>Monodon</taxon>
    </lineage>
</organism>
<dbReference type="Gene3D" id="1.10.1370.10">
    <property type="entry name" value="Neurolysin, domain 3"/>
    <property type="match status" value="2"/>
</dbReference>
<protein>
    <submittedName>
        <fullName evidence="1">Uncharacterized protein</fullName>
    </submittedName>
</protein>
<gene>
    <name evidence="1" type="ORF">EI555_010534</name>
</gene>
<proteinExistence type="predicted"/>
<accession>A0A4U1EWL4</accession>
<dbReference type="EMBL" id="RWIC01000667">
    <property type="protein sequence ID" value="TKC41205.1"/>
    <property type="molecule type" value="Genomic_DNA"/>
</dbReference>
<reference evidence="2" key="1">
    <citation type="journal article" date="2019" name="IScience">
        <title>Narwhal Genome Reveals Long-Term Low Genetic Diversity despite Current Large Abundance Size.</title>
        <authorList>
            <person name="Westbury M.V."/>
            <person name="Petersen B."/>
            <person name="Garde E."/>
            <person name="Heide-Jorgensen M.P."/>
            <person name="Lorenzen E.D."/>
        </authorList>
    </citation>
    <scope>NUCLEOTIDE SEQUENCE [LARGE SCALE GENOMIC DNA]</scope>
</reference>
<sequence>MLENGVWEVEPLLRMSQHHCTGSAIPQELLDKLTKSSRPTQKIRSIKKKLSLLCIDFNKNPNGDTTFLPFTREELGTCSGCRRSFSVLEICGEMEESSDNHIEGDDPKKEAATISTSLFRIRQVHS</sequence>
<dbReference type="Proteomes" id="UP000308365">
    <property type="component" value="Unassembled WGS sequence"/>
</dbReference>
<dbReference type="AlphaFoldDB" id="A0A4U1EWL4"/>
<comment type="caution">
    <text evidence="1">The sequence shown here is derived from an EMBL/GenBank/DDBJ whole genome shotgun (WGS) entry which is preliminary data.</text>
</comment>
<name>A0A4U1EWL4_MONMO</name>